<organism evidence="1 2">
    <name type="scientific">Prunus dulcis</name>
    <name type="common">Almond</name>
    <name type="synonym">Amygdalus dulcis</name>
    <dbReference type="NCBI Taxonomy" id="3755"/>
    <lineage>
        <taxon>Eukaryota</taxon>
        <taxon>Viridiplantae</taxon>
        <taxon>Streptophyta</taxon>
        <taxon>Embryophyta</taxon>
        <taxon>Tracheophyta</taxon>
        <taxon>Spermatophyta</taxon>
        <taxon>Magnoliopsida</taxon>
        <taxon>eudicotyledons</taxon>
        <taxon>Gunneridae</taxon>
        <taxon>Pentapetalae</taxon>
        <taxon>rosids</taxon>
        <taxon>fabids</taxon>
        <taxon>Rosales</taxon>
        <taxon>Rosaceae</taxon>
        <taxon>Amygdaloideae</taxon>
        <taxon>Amygdaleae</taxon>
        <taxon>Prunus</taxon>
    </lineage>
</organism>
<proteinExistence type="predicted"/>
<reference evidence="1 2" key="1">
    <citation type="journal article" date="2022" name="G3 (Bethesda)">
        <title>Whole-genome sequence and methylome profiling of the almond [Prunus dulcis (Mill.) D.A. Webb] cultivar 'Nonpareil'.</title>
        <authorList>
            <person name="D'Amico-Willman K.M."/>
            <person name="Ouma W.Z."/>
            <person name="Meulia T."/>
            <person name="Sideli G.M."/>
            <person name="Gradziel T.M."/>
            <person name="Fresnedo-Ramirez J."/>
        </authorList>
    </citation>
    <scope>NUCLEOTIDE SEQUENCE [LARGE SCALE GENOMIC DNA]</scope>
    <source>
        <strain evidence="1">Clone GOH B32 T37-40</strain>
    </source>
</reference>
<evidence type="ECO:0000313" key="1">
    <source>
        <dbReference type="EMBL" id="KAI5338056.1"/>
    </source>
</evidence>
<protein>
    <submittedName>
        <fullName evidence="1">Uncharacterized protein</fullName>
    </submittedName>
</protein>
<comment type="caution">
    <text evidence="1">The sequence shown here is derived from an EMBL/GenBank/DDBJ whole genome shotgun (WGS) entry which is preliminary data.</text>
</comment>
<sequence length="102" mass="11855">MLAINERCEGVNIYGKTRNYKGDIEYLRCDWATTRTVGHGKATTLGSKQSPSVKQKVSCGVEIGVKDEWWLVEEVMVWQMDVYSKRRRFVGDGENHHQMWMN</sequence>
<name>A0AAD4W9I4_PRUDU</name>
<accession>A0AAD4W9I4</accession>
<dbReference type="Proteomes" id="UP001054821">
    <property type="component" value="Chromosome 3"/>
</dbReference>
<dbReference type="AlphaFoldDB" id="A0AAD4W9I4"/>
<dbReference type="EMBL" id="JAJFAZ020000003">
    <property type="protein sequence ID" value="KAI5338056.1"/>
    <property type="molecule type" value="Genomic_DNA"/>
</dbReference>
<keyword evidence="2" id="KW-1185">Reference proteome</keyword>
<evidence type="ECO:0000313" key="2">
    <source>
        <dbReference type="Proteomes" id="UP001054821"/>
    </source>
</evidence>
<gene>
    <name evidence="1" type="ORF">L3X38_017327</name>
</gene>